<dbReference type="FunFam" id="3.40.1280.10:FF:000002">
    <property type="entry name" value="Peptidylprolyl isomerase"/>
    <property type="match status" value="1"/>
</dbReference>
<proteinExistence type="inferred from homology"/>
<dbReference type="SUPFAM" id="SSF75217">
    <property type="entry name" value="alpha/beta knot"/>
    <property type="match status" value="1"/>
</dbReference>
<dbReference type="GO" id="GO:0141102">
    <property type="term" value="F:tRNA (5-carboxymethylaminomethyluridine(34)-2'-O)-methyltransferase activity"/>
    <property type="evidence" value="ECO:0007669"/>
    <property type="project" value="RHEA"/>
</dbReference>
<dbReference type="Pfam" id="PF00588">
    <property type="entry name" value="SpoU_methylase"/>
    <property type="match status" value="1"/>
</dbReference>
<comment type="subcellular location">
    <subcellularLocation>
        <location evidence="6">Cytoplasm</location>
    </subcellularLocation>
</comment>
<dbReference type="Proteomes" id="UP000010802">
    <property type="component" value="Chromosome"/>
</dbReference>
<evidence type="ECO:0000256" key="4">
    <source>
        <dbReference type="ARBA" id="ARBA00022691"/>
    </source>
</evidence>
<dbReference type="GO" id="GO:0002130">
    <property type="term" value="P:wobble position ribose methylation"/>
    <property type="evidence" value="ECO:0007669"/>
    <property type="project" value="TreeGrafter"/>
</dbReference>
<dbReference type="PANTHER" id="PTHR42971">
    <property type="entry name" value="TRNA (CYTIDINE(34)-2'-O)-METHYLTRANSFERASE"/>
    <property type="match status" value="1"/>
</dbReference>
<dbReference type="GO" id="GO:0141098">
    <property type="term" value="F:tRNA (cytidine(34)-2'-O)-methyltransferase activity"/>
    <property type="evidence" value="ECO:0007669"/>
    <property type="project" value="RHEA"/>
</dbReference>
<evidence type="ECO:0000313" key="10">
    <source>
        <dbReference type="Proteomes" id="UP000010802"/>
    </source>
</evidence>
<comment type="catalytic activity">
    <reaction evidence="6">
        <text>5-carboxymethylaminomethyluridine(34) in tRNA(Leu) + S-adenosyl-L-methionine = 5-carboxymethylaminomethyl-2'-O-methyluridine(34) in tRNA(Leu) + S-adenosyl-L-homocysteine + H(+)</text>
        <dbReference type="Rhea" id="RHEA:43088"/>
        <dbReference type="Rhea" id="RHEA-COMP:10333"/>
        <dbReference type="Rhea" id="RHEA-COMP:10334"/>
        <dbReference type="ChEBI" id="CHEBI:15378"/>
        <dbReference type="ChEBI" id="CHEBI:57856"/>
        <dbReference type="ChEBI" id="CHEBI:59789"/>
        <dbReference type="ChEBI" id="CHEBI:74508"/>
        <dbReference type="ChEBI" id="CHEBI:74511"/>
        <dbReference type="EC" id="2.1.1.207"/>
    </reaction>
</comment>
<dbReference type="KEGG" id="tae:TepiRe1_0935"/>
<dbReference type="InterPro" id="IPR016914">
    <property type="entry name" value="TrmL"/>
</dbReference>
<dbReference type="HOGENOM" id="CLU_110125_1_0_9"/>
<feature type="binding site" evidence="6 7">
    <location>
        <position position="107"/>
    </location>
    <ligand>
        <name>S-adenosyl-L-methionine</name>
        <dbReference type="ChEBI" id="CHEBI:59789"/>
    </ligand>
</feature>
<dbReference type="CDD" id="cd18094">
    <property type="entry name" value="SpoU-like_TrmL"/>
    <property type="match status" value="1"/>
</dbReference>
<dbReference type="NCBIfam" id="TIGR00185">
    <property type="entry name" value="tRNA_yibK_trmL"/>
    <property type="match status" value="1"/>
</dbReference>
<dbReference type="HAMAP" id="MF_01885">
    <property type="entry name" value="tRNA_methyltr_TrmL"/>
    <property type="match status" value="1"/>
</dbReference>
<dbReference type="GO" id="GO:0042802">
    <property type="term" value="F:identical protein binding"/>
    <property type="evidence" value="ECO:0007669"/>
    <property type="project" value="UniProtKB-ARBA"/>
</dbReference>
<keyword evidence="2 6" id="KW-0489">Methyltransferase</keyword>
<keyword evidence="3 6" id="KW-0808">Transferase</keyword>
<evidence type="ECO:0000313" key="9">
    <source>
        <dbReference type="EMBL" id="CDI40523.1"/>
    </source>
</evidence>
<feature type="domain" description="tRNA/rRNA methyltransferase SpoU type" evidence="8">
    <location>
        <begin position="9"/>
        <end position="148"/>
    </location>
</feature>
<keyword evidence="10" id="KW-1185">Reference proteome</keyword>
<dbReference type="Gene3D" id="3.40.1280.10">
    <property type="match status" value="1"/>
</dbReference>
<evidence type="ECO:0000256" key="1">
    <source>
        <dbReference type="ARBA" id="ARBA00022490"/>
    </source>
</evidence>
<feature type="binding site" evidence="6 7">
    <location>
        <position position="128"/>
    </location>
    <ligand>
        <name>S-adenosyl-L-methionine</name>
        <dbReference type="ChEBI" id="CHEBI:59789"/>
    </ligand>
</feature>
<dbReference type="eggNOG" id="COG0219">
    <property type="taxonomic scope" value="Bacteria"/>
</dbReference>
<dbReference type="InterPro" id="IPR001537">
    <property type="entry name" value="SpoU_MeTrfase"/>
</dbReference>
<dbReference type="GO" id="GO:0005737">
    <property type="term" value="C:cytoplasm"/>
    <property type="evidence" value="ECO:0007669"/>
    <property type="project" value="UniProtKB-SubCell"/>
</dbReference>
<dbReference type="PANTHER" id="PTHR42971:SF1">
    <property type="entry name" value="TRNA (CYTIDINE(34)-2'-O)-METHYLTRANSFERASE"/>
    <property type="match status" value="1"/>
</dbReference>
<dbReference type="InterPro" id="IPR029026">
    <property type="entry name" value="tRNA_m1G_MTases_N"/>
</dbReference>
<comment type="catalytic activity">
    <reaction evidence="6">
        <text>cytidine(34) in tRNA + S-adenosyl-L-methionine = 2'-O-methylcytidine(34) in tRNA + S-adenosyl-L-homocysteine + H(+)</text>
        <dbReference type="Rhea" id="RHEA:43084"/>
        <dbReference type="Rhea" id="RHEA-COMP:10331"/>
        <dbReference type="Rhea" id="RHEA-COMP:10332"/>
        <dbReference type="ChEBI" id="CHEBI:15378"/>
        <dbReference type="ChEBI" id="CHEBI:57856"/>
        <dbReference type="ChEBI" id="CHEBI:59789"/>
        <dbReference type="ChEBI" id="CHEBI:74495"/>
        <dbReference type="ChEBI" id="CHEBI:82748"/>
        <dbReference type="EC" id="2.1.1.207"/>
    </reaction>
</comment>
<evidence type="ECO:0000256" key="2">
    <source>
        <dbReference type="ARBA" id="ARBA00022603"/>
    </source>
</evidence>
<dbReference type="InterPro" id="IPR029028">
    <property type="entry name" value="Alpha/beta_knot_MTases"/>
</dbReference>
<comment type="function">
    <text evidence="6">Could methylate the ribose at the nucleotide 34 wobble position in tRNA.</text>
</comment>
<dbReference type="PIRSF" id="PIRSF029256">
    <property type="entry name" value="SpoU_TrmH_prd"/>
    <property type="match status" value="1"/>
</dbReference>
<dbReference type="AlphaFoldDB" id="F4LXD8"/>
<dbReference type="EMBL" id="HF563609">
    <property type="protein sequence ID" value="CDI40523.1"/>
    <property type="molecule type" value="Genomic_DNA"/>
</dbReference>
<keyword evidence="1 6" id="KW-0963">Cytoplasm</keyword>
<feature type="binding site" evidence="6 7">
    <location>
        <position position="136"/>
    </location>
    <ligand>
        <name>S-adenosyl-L-methionine</name>
        <dbReference type="ChEBI" id="CHEBI:59789"/>
    </ligand>
</feature>
<reference evidence="10" key="1">
    <citation type="journal article" date="2013" name="Genome Announc.">
        <title>First genome sequence of a syntrophic acetate-oxidizing bacterium, Tepidanaerobacter acetatoxydans strain Re1.</title>
        <authorList>
            <person name="Manzoor S."/>
            <person name="Bongcam-Rudloff E."/>
            <person name="Schnurer A."/>
            <person name="Muller B."/>
        </authorList>
    </citation>
    <scope>NUCLEOTIDE SEQUENCE [LARGE SCALE GENOMIC DNA]</scope>
    <source>
        <strain evidence="10">Re1</strain>
    </source>
</reference>
<sequence>MKEDDFLMLHVVLLEPEIPQNTGNIARTCAATDSVLHLIGPLGFSLDDKYLKRAGLDYWSLLDVRYYGSYLEFEEKNPGGCKYFLTTKAKQCYADVSYEPDCYLVFGKETAGLPVPLLKANRERCIRIPMTDEARSLNLSNSVAIVVYEALRQMGFNGLKTAGPSKA</sequence>
<protein>
    <recommendedName>
        <fullName evidence="6">Putative tRNA (cytidine(34)-2'-O)-methyltransferase</fullName>
        <ecNumber evidence="6">2.1.1.207</ecNumber>
    </recommendedName>
    <alternativeName>
        <fullName evidence="6">tRNA (cytidine/uridine-2'-O-)-methyltransferase</fullName>
    </alternativeName>
</protein>
<dbReference type="STRING" id="1209989.TepRe1_0865"/>
<keyword evidence="4 6" id="KW-0949">S-adenosyl-L-methionine</keyword>
<dbReference type="KEGG" id="tep:TepRe1_0865"/>
<evidence type="ECO:0000256" key="7">
    <source>
        <dbReference type="PIRSR" id="PIRSR029256-1"/>
    </source>
</evidence>
<feature type="binding site" evidence="6 7">
    <location>
        <position position="85"/>
    </location>
    <ligand>
        <name>S-adenosyl-L-methionine</name>
        <dbReference type="ChEBI" id="CHEBI:59789"/>
    </ligand>
</feature>
<gene>
    <name evidence="9" type="primary">yibK</name>
    <name evidence="9" type="ordered locus">TEPIRE1_0935</name>
</gene>
<evidence type="ECO:0000256" key="5">
    <source>
        <dbReference type="ARBA" id="ARBA00022694"/>
    </source>
</evidence>
<accession>F4LXD8</accession>
<evidence type="ECO:0000256" key="6">
    <source>
        <dbReference type="HAMAP-Rule" id="MF_01885"/>
    </source>
</evidence>
<keyword evidence="5 6" id="KW-0819">tRNA processing</keyword>
<dbReference type="EC" id="2.1.1.207" evidence="6"/>
<organism evidence="9 10">
    <name type="scientific">Tepidanaerobacter acetatoxydans (strain DSM 21804 / JCM 16047 / Re1)</name>
    <dbReference type="NCBI Taxonomy" id="1209989"/>
    <lineage>
        <taxon>Bacteria</taxon>
        <taxon>Bacillati</taxon>
        <taxon>Bacillota</taxon>
        <taxon>Clostridia</taxon>
        <taxon>Thermosediminibacterales</taxon>
        <taxon>Tepidanaerobacteraceae</taxon>
        <taxon>Tepidanaerobacter</taxon>
    </lineage>
</organism>
<evidence type="ECO:0000256" key="3">
    <source>
        <dbReference type="ARBA" id="ARBA00022679"/>
    </source>
</evidence>
<dbReference type="GO" id="GO:0003723">
    <property type="term" value="F:RNA binding"/>
    <property type="evidence" value="ECO:0007669"/>
    <property type="project" value="InterPro"/>
</dbReference>
<name>F4LXD8_TEPAE</name>
<evidence type="ECO:0000259" key="8">
    <source>
        <dbReference type="Pfam" id="PF00588"/>
    </source>
</evidence>
<comment type="similarity">
    <text evidence="6">Belongs to the class IV-like SAM-binding methyltransferase superfamily. RNA methyltransferase TrmH family. TrmL subfamily.</text>
</comment>